<dbReference type="GO" id="GO:0016020">
    <property type="term" value="C:membrane"/>
    <property type="evidence" value="ECO:0007669"/>
    <property type="project" value="UniProtKB-SubCell"/>
</dbReference>
<feature type="transmembrane region" description="Helical" evidence="6">
    <location>
        <begin position="203"/>
        <end position="225"/>
    </location>
</feature>
<dbReference type="PANTHER" id="PTHR30238">
    <property type="entry name" value="MEMBRANE BOUND PREDICTED REDOX MODULATOR"/>
    <property type="match status" value="1"/>
</dbReference>
<feature type="transmembrane region" description="Helical" evidence="6">
    <location>
        <begin position="138"/>
        <end position="157"/>
    </location>
</feature>
<protein>
    <submittedName>
        <fullName evidence="7">TerC family protein</fullName>
    </submittedName>
</protein>
<keyword evidence="4 6" id="KW-1133">Transmembrane helix</keyword>
<accession>A0A4S1CDT9</accession>
<dbReference type="Proteomes" id="UP000306416">
    <property type="component" value="Unassembled WGS sequence"/>
</dbReference>
<comment type="similarity">
    <text evidence="2">Belongs to the TerC family.</text>
</comment>
<feature type="transmembrane region" description="Helical" evidence="6">
    <location>
        <begin position="365"/>
        <end position="385"/>
    </location>
</feature>
<dbReference type="PANTHER" id="PTHR30238:SF0">
    <property type="entry name" value="THYLAKOID MEMBRANE PROTEIN TERC, CHLOROPLASTIC"/>
    <property type="match status" value="1"/>
</dbReference>
<evidence type="ECO:0000256" key="2">
    <source>
        <dbReference type="ARBA" id="ARBA00007511"/>
    </source>
</evidence>
<feature type="transmembrane region" description="Helical" evidence="6">
    <location>
        <begin position="271"/>
        <end position="292"/>
    </location>
</feature>
<feature type="transmembrane region" description="Helical" evidence="6">
    <location>
        <begin position="47"/>
        <end position="67"/>
    </location>
</feature>
<proteinExistence type="inferred from homology"/>
<comment type="subcellular location">
    <subcellularLocation>
        <location evidence="1">Membrane</location>
        <topology evidence="1">Multi-pass membrane protein</topology>
    </subcellularLocation>
</comment>
<feature type="transmembrane region" description="Helical" evidence="6">
    <location>
        <begin position="87"/>
        <end position="105"/>
    </location>
</feature>
<name>A0A4S1CDT9_9BACT</name>
<evidence type="ECO:0000313" key="7">
    <source>
        <dbReference type="EMBL" id="TGU71190.1"/>
    </source>
</evidence>
<dbReference type="RefSeq" id="WP_135870629.1">
    <property type="nucleotide sequence ID" value="NZ_SRSC01000003.1"/>
</dbReference>
<keyword evidence="5 6" id="KW-0472">Membrane</keyword>
<gene>
    <name evidence="7" type="ORF">E4633_12650</name>
</gene>
<dbReference type="AlphaFoldDB" id="A0A4S1CDT9"/>
<feature type="transmembrane region" description="Helical" evidence="6">
    <location>
        <begin position="339"/>
        <end position="359"/>
    </location>
</feature>
<reference evidence="7 8" key="1">
    <citation type="submission" date="2019-04" db="EMBL/GenBank/DDBJ databases">
        <title>Geobacter oryzae sp. nov., ferric-reducing bacteria isolated from paddy soil.</title>
        <authorList>
            <person name="Xu Z."/>
            <person name="Masuda Y."/>
            <person name="Itoh H."/>
            <person name="Senoo K."/>
        </authorList>
    </citation>
    <scope>NUCLEOTIDE SEQUENCE [LARGE SCALE GENOMIC DNA]</scope>
    <source>
        <strain evidence="7 8">Red111</strain>
    </source>
</reference>
<keyword evidence="8" id="KW-1185">Reference proteome</keyword>
<sequence length="395" mass="43431">MELLLATIFLGKPIWMWLVFVAVVLVLLVLDLGVLHKDQHEIGVKESLLLSSFYITIALAFGGWIWFEMGKEPALEYLTGFVVEKSLAMDNIFVIAMIFSFFAVPRKYQHRVLFWGILGVIILRAIMIALGATLVSQFGWVLYIFALFLLLTGYKLLVLTEGAQAVLGSFRGARTAAAFAWALVCTALGFAAYVGMAESGEGVAVQASVYLLTAATALLGGKIAFLTHQEETDLAANPLLRWLRRHLRVTDSINGQDFTVRLPDPRSGKSVTYFTPLFLTLLMIEIADVIFAVDSVPAIFAITTDPYIVYTSNIFAILGLRALYFALAAMMARFAYLKYALSLVLIFIGSKVFVSNLMGWEKFPASWSLAITVGLLAGGFAYSIWKTRGTEGHGG</sequence>
<evidence type="ECO:0000256" key="3">
    <source>
        <dbReference type="ARBA" id="ARBA00022692"/>
    </source>
</evidence>
<feature type="transmembrane region" description="Helical" evidence="6">
    <location>
        <begin position="178"/>
        <end position="197"/>
    </location>
</feature>
<organism evidence="7 8">
    <name type="scientific">Geomonas terrae</name>
    <dbReference type="NCBI Taxonomy" id="2562681"/>
    <lineage>
        <taxon>Bacteria</taxon>
        <taxon>Pseudomonadati</taxon>
        <taxon>Thermodesulfobacteriota</taxon>
        <taxon>Desulfuromonadia</taxon>
        <taxon>Geobacterales</taxon>
        <taxon>Geobacteraceae</taxon>
        <taxon>Geomonas</taxon>
    </lineage>
</organism>
<dbReference type="Pfam" id="PF03741">
    <property type="entry name" value="TerC"/>
    <property type="match status" value="1"/>
</dbReference>
<evidence type="ECO:0000256" key="1">
    <source>
        <dbReference type="ARBA" id="ARBA00004141"/>
    </source>
</evidence>
<evidence type="ECO:0000256" key="6">
    <source>
        <dbReference type="SAM" id="Phobius"/>
    </source>
</evidence>
<dbReference type="InterPro" id="IPR005496">
    <property type="entry name" value="Integral_membrane_TerC"/>
</dbReference>
<evidence type="ECO:0000256" key="5">
    <source>
        <dbReference type="ARBA" id="ARBA00023136"/>
    </source>
</evidence>
<evidence type="ECO:0000313" key="8">
    <source>
        <dbReference type="Proteomes" id="UP000306416"/>
    </source>
</evidence>
<feature type="transmembrane region" description="Helical" evidence="6">
    <location>
        <begin position="112"/>
        <end position="132"/>
    </location>
</feature>
<keyword evidence="3 6" id="KW-0812">Transmembrane</keyword>
<comment type="caution">
    <text evidence="7">The sequence shown here is derived from an EMBL/GenBank/DDBJ whole genome shotgun (WGS) entry which is preliminary data.</text>
</comment>
<dbReference type="EMBL" id="SRSC01000003">
    <property type="protein sequence ID" value="TGU71190.1"/>
    <property type="molecule type" value="Genomic_DNA"/>
</dbReference>
<evidence type="ECO:0000256" key="4">
    <source>
        <dbReference type="ARBA" id="ARBA00022989"/>
    </source>
</evidence>
<feature type="transmembrane region" description="Helical" evidence="6">
    <location>
        <begin position="307"/>
        <end position="327"/>
    </location>
</feature>
<feature type="transmembrane region" description="Helical" evidence="6">
    <location>
        <begin position="14"/>
        <end position="35"/>
    </location>
</feature>